<accession>A0A0S7C0H7</accession>
<evidence type="ECO:0000313" key="7">
    <source>
        <dbReference type="EMBL" id="GAP42553.1"/>
    </source>
</evidence>
<organism evidence="7">
    <name type="scientific">Lentimicrobium saccharophilum</name>
    <dbReference type="NCBI Taxonomy" id="1678841"/>
    <lineage>
        <taxon>Bacteria</taxon>
        <taxon>Pseudomonadati</taxon>
        <taxon>Bacteroidota</taxon>
        <taxon>Bacteroidia</taxon>
        <taxon>Bacteroidales</taxon>
        <taxon>Lentimicrobiaceae</taxon>
        <taxon>Lentimicrobium</taxon>
    </lineage>
</organism>
<protein>
    <recommendedName>
        <fullName evidence="5">Putative pre-16S rRNA nuclease</fullName>
        <ecNumber evidence="5">3.1.-.-</ecNumber>
    </recommendedName>
</protein>
<dbReference type="InterPro" id="IPR037027">
    <property type="entry name" value="YqgF/RNaseH-like_dom_sf"/>
</dbReference>
<keyword evidence="1 5" id="KW-0963">Cytoplasm</keyword>
<comment type="function">
    <text evidence="5">Could be a nuclease involved in processing of the 5'-end of pre-16S rRNA.</text>
</comment>
<evidence type="ECO:0000313" key="8">
    <source>
        <dbReference type="Proteomes" id="UP000053091"/>
    </source>
</evidence>
<evidence type="ECO:0000259" key="6">
    <source>
        <dbReference type="SMART" id="SM00732"/>
    </source>
</evidence>
<dbReference type="SMART" id="SM00732">
    <property type="entry name" value="YqgFc"/>
    <property type="match status" value="1"/>
</dbReference>
<dbReference type="GO" id="GO:0016788">
    <property type="term" value="F:hydrolase activity, acting on ester bonds"/>
    <property type="evidence" value="ECO:0007669"/>
    <property type="project" value="UniProtKB-UniRule"/>
</dbReference>
<keyword evidence="2 5" id="KW-0690">Ribosome biogenesis</keyword>
<dbReference type="InterPro" id="IPR005227">
    <property type="entry name" value="YqgF"/>
</dbReference>
<dbReference type="HAMAP" id="MF_00651">
    <property type="entry name" value="Nuclease_YqgF"/>
    <property type="match status" value="1"/>
</dbReference>
<dbReference type="OrthoDB" id="9796140at2"/>
<evidence type="ECO:0000256" key="3">
    <source>
        <dbReference type="ARBA" id="ARBA00022722"/>
    </source>
</evidence>
<dbReference type="GO" id="GO:0004518">
    <property type="term" value="F:nuclease activity"/>
    <property type="evidence" value="ECO:0007669"/>
    <property type="project" value="UniProtKB-KW"/>
</dbReference>
<dbReference type="Proteomes" id="UP000053091">
    <property type="component" value="Unassembled WGS sequence"/>
</dbReference>
<keyword evidence="4 5" id="KW-0378">Hydrolase</keyword>
<dbReference type="InterPro" id="IPR012337">
    <property type="entry name" value="RNaseH-like_sf"/>
</dbReference>
<evidence type="ECO:0000256" key="4">
    <source>
        <dbReference type="ARBA" id="ARBA00022801"/>
    </source>
</evidence>
<evidence type="ECO:0000256" key="1">
    <source>
        <dbReference type="ARBA" id="ARBA00022490"/>
    </source>
</evidence>
<dbReference type="CDD" id="cd16964">
    <property type="entry name" value="YqgF"/>
    <property type="match status" value="1"/>
</dbReference>
<dbReference type="EC" id="3.1.-.-" evidence="5"/>
<dbReference type="RefSeq" id="WP_062038512.1">
    <property type="nucleotide sequence ID" value="NZ_DF968182.1"/>
</dbReference>
<reference evidence="7" key="1">
    <citation type="journal article" date="2015" name="Genome Announc.">
        <title>Draft Genome Sequence of Bacteroidales Strain TBC1, a Novel Isolate from a Methanogenic Wastewater Treatment System.</title>
        <authorList>
            <person name="Tourlousse D.M."/>
            <person name="Matsuura N."/>
            <person name="Sun L."/>
            <person name="Toyonaga M."/>
            <person name="Kuroda K."/>
            <person name="Ohashi A."/>
            <person name="Cruz R."/>
            <person name="Yamaguchi T."/>
            <person name="Sekiguchi Y."/>
        </authorList>
    </citation>
    <scope>NUCLEOTIDE SEQUENCE [LARGE SCALE GENOMIC DNA]</scope>
    <source>
        <strain evidence="7">TBC1</strain>
    </source>
</reference>
<evidence type="ECO:0000256" key="5">
    <source>
        <dbReference type="HAMAP-Rule" id="MF_00651"/>
    </source>
</evidence>
<keyword evidence="8" id="KW-1185">Reference proteome</keyword>
<dbReference type="NCBIfam" id="TIGR00250">
    <property type="entry name" value="RNAse_H_YqgF"/>
    <property type="match status" value="1"/>
</dbReference>
<comment type="subcellular location">
    <subcellularLocation>
        <location evidence="5">Cytoplasm</location>
    </subcellularLocation>
</comment>
<dbReference type="GO" id="GO:0005829">
    <property type="term" value="C:cytosol"/>
    <property type="evidence" value="ECO:0007669"/>
    <property type="project" value="TreeGrafter"/>
</dbReference>
<dbReference type="SUPFAM" id="SSF53098">
    <property type="entry name" value="Ribonuclease H-like"/>
    <property type="match status" value="1"/>
</dbReference>
<keyword evidence="3 5" id="KW-0540">Nuclease</keyword>
<dbReference type="EMBL" id="DF968182">
    <property type="protein sequence ID" value="GAP42553.1"/>
    <property type="molecule type" value="Genomic_DNA"/>
</dbReference>
<sequence>MGRILAIDYGQKRVGLAVTDENRIIASPLTTVHSKDIIVFLKEYTKRERVDLFVVGEPRQMNNQVSESVKFIDPFVRLLAREFPEIPVERVDERFTSKMAQRSMLESGLKKKDRRDKSIVDMVSAAIILQSFLEMQSFKLDRKGIAE</sequence>
<dbReference type="GO" id="GO:0000967">
    <property type="term" value="P:rRNA 5'-end processing"/>
    <property type="evidence" value="ECO:0007669"/>
    <property type="project" value="UniProtKB-UniRule"/>
</dbReference>
<dbReference type="AlphaFoldDB" id="A0A0S7C0H7"/>
<dbReference type="Pfam" id="PF03652">
    <property type="entry name" value="RuvX"/>
    <property type="match status" value="1"/>
</dbReference>
<dbReference type="Gene3D" id="3.30.420.140">
    <property type="entry name" value="YqgF/RNase H-like domain"/>
    <property type="match status" value="1"/>
</dbReference>
<dbReference type="PANTHER" id="PTHR33317">
    <property type="entry name" value="POLYNUCLEOTIDYL TRANSFERASE, RIBONUCLEASE H-LIKE SUPERFAMILY PROTEIN"/>
    <property type="match status" value="1"/>
</dbReference>
<proteinExistence type="inferred from homology"/>
<dbReference type="PANTHER" id="PTHR33317:SF4">
    <property type="entry name" value="POLYNUCLEOTIDYL TRANSFERASE, RIBONUCLEASE H-LIKE SUPERFAMILY PROTEIN"/>
    <property type="match status" value="1"/>
</dbReference>
<dbReference type="InterPro" id="IPR006641">
    <property type="entry name" value="YqgF/RNaseH-like_dom"/>
</dbReference>
<name>A0A0S7C0H7_9BACT</name>
<gene>
    <name evidence="7" type="ORF">TBC1_11684</name>
</gene>
<feature type="domain" description="YqgF/RNase H-like" evidence="6">
    <location>
        <begin position="2"/>
        <end position="100"/>
    </location>
</feature>
<dbReference type="PATRIC" id="fig|1678841.3.peg.772"/>
<dbReference type="STRING" id="1678841.TBC1_11684"/>
<comment type="similarity">
    <text evidence="5">Belongs to the YqgF HJR family.</text>
</comment>
<evidence type="ECO:0000256" key="2">
    <source>
        <dbReference type="ARBA" id="ARBA00022517"/>
    </source>
</evidence>